<sequence>MAFSITSAASAKAFQPALRLAAQVAGHPQPERLVHVWMSLSSRLHQEVTVLSAEPTNLQGVQTLLAADEEPPPAPDLEQSWSLAASRQAYHNITAAPCHHTSGNASRTLPRSAPKFFKNYFDIVRRNNEHLHDFLCSVQGLHAVLINTTCGHALEALWNSVLMEVMGVGVEMEGWLEELVMANEVEAKVRLAMESEQGKKLRDHVEARREATAMTWKDAARCPDELRTYRGLLERCGKLLSSIQAFTAGDDQQPCQMSVLDAAAFLADEDSLSSSRSKRTIFTPALTSSGLTAACSSAEASC</sequence>
<dbReference type="Gene3D" id="3.40.50.2000">
    <property type="entry name" value="Glycogen Phosphorylase B"/>
    <property type="match status" value="1"/>
</dbReference>
<organism evidence="1 2">
    <name type="scientific">Oryza sativa subsp. japonica</name>
    <name type="common">Rice</name>
    <dbReference type="NCBI Taxonomy" id="39947"/>
    <lineage>
        <taxon>Eukaryota</taxon>
        <taxon>Viridiplantae</taxon>
        <taxon>Streptophyta</taxon>
        <taxon>Embryophyta</taxon>
        <taxon>Tracheophyta</taxon>
        <taxon>Spermatophyta</taxon>
        <taxon>Magnoliopsida</taxon>
        <taxon>Liliopsida</taxon>
        <taxon>Poales</taxon>
        <taxon>Poaceae</taxon>
        <taxon>BOP clade</taxon>
        <taxon>Oryzoideae</taxon>
        <taxon>Oryzeae</taxon>
        <taxon>Oryzinae</taxon>
        <taxon>Oryza</taxon>
        <taxon>Oryza sativa</taxon>
    </lineage>
</organism>
<evidence type="ECO:0000313" key="1">
    <source>
        <dbReference type="EMBL" id="AAL34932.1"/>
    </source>
</evidence>
<proteinExistence type="predicted"/>
<evidence type="ECO:0000313" key="2">
    <source>
        <dbReference type="Proteomes" id="UP000000763"/>
    </source>
</evidence>
<name>Q8W5M4_ORYSJ</name>
<reference evidence="2" key="2">
    <citation type="journal article" date="2008" name="Nucleic Acids Res.">
        <title>The rice annotation project database (RAP-DB): 2008 update.</title>
        <authorList>
            <consortium name="The rice annotation project (RAP)"/>
        </authorList>
    </citation>
    <scope>GENOME REANNOTATION</scope>
    <source>
        <strain evidence="2">cv. Nipponbare</strain>
    </source>
</reference>
<accession>Q8W5M4</accession>
<reference evidence="2" key="1">
    <citation type="journal article" date="2005" name="Nature">
        <title>The map-based sequence of the rice genome.</title>
        <authorList>
            <consortium name="International rice genome sequencing project (IRGSP)"/>
            <person name="Matsumoto T."/>
            <person name="Wu J."/>
            <person name="Kanamori H."/>
            <person name="Katayose Y."/>
            <person name="Fujisawa M."/>
            <person name="Namiki N."/>
            <person name="Mizuno H."/>
            <person name="Yamamoto K."/>
            <person name="Antonio B.A."/>
            <person name="Baba T."/>
            <person name="Sakata K."/>
            <person name="Nagamura Y."/>
            <person name="Aoki H."/>
            <person name="Arikawa K."/>
            <person name="Arita K."/>
            <person name="Bito T."/>
            <person name="Chiden Y."/>
            <person name="Fujitsuka N."/>
            <person name="Fukunaka R."/>
            <person name="Hamada M."/>
            <person name="Harada C."/>
            <person name="Hayashi A."/>
            <person name="Hijishita S."/>
            <person name="Honda M."/>
            <person name="Hosokawa S."/>
            <person name="Ichikawa Y."/>
            <person name="Idonuma A."/>
            <person name="Iijima M."/>
            <person name="Ikeda M."/>
            <person name="Ikeno M."/>
            <person name="Ito K."/>
            <person name="Ito S."/>
            <person name="Ito T."/>
            <person name="Ito Y."/>
            <person name="Ito Y."/>
            <person name="Iwabuchi A."/>
            <person name="Kamiya K."/>
            <person name="Karasawa W."/>
            <person name="Kurita K."/>
            <person name="Katagiri S."/>
            <person name="Kikuta A."/>
            <person name="Kobayashi H."/>
            <person name="Kobayashi N."/>
            <person name="Machita K."/>
            <person name="Maehara T."/>
            <person name="Masukawa M."/>
            <person name="Mizubayashi T."/>
            <person name="Mukai Y."/>
            <person name="Nagasaki H."/>
            <person name="Nagata Y."/>
            <person name="Naito S."/>
            <person name="Nakashima M."/>
            <person name="Nakama Y."/>
            <person name="Nakamichi Y."/>
            <person name="Nakamura M."/>
            <person name="Meguro A."/>
            <person name="Negishi M."/>
            <person name="Ohta I."/>
            <person name="Ohta T."/>
            <person name="Okamoto M."/>
            <person name="Ono N."/>
            <person name="Saji S."/>
            <person name="Sakaguchi M."/>
            <person name="Sakai K."/>
            <person name="Shibata M."/>
            <person name="Shimokawa T."/>
            <person name="Song J."/>
            <person name="Takazaki Y."/>
            <person name="Terasawa K."/>
            <person name="Tsugane M."/>
            <person name="Tsuji K."/>
            <person name="Ueda S."/>
            <person name="Waki K."/>
            <person name="Yamagata H."/>
            <person name="Yamamoto M."/>
            <person name="Yamamoto S."/>
            <person name="Yamane H."/>
            <person name="Yoshiki S."/>
            <person name="Yoshihara R."/>
            <person name="Yukawa K."/>
            <person name="Zhong H."/>
            <person name="Yano M."/>
            <person name="Yuan Q."/>
            <person name="Ouyang S."/>
            <person name="Liu J."/>
            <person name="Jones K.M."/>
            <person name="Gansberger K."/>
            <person name="Moffat K."/>
            <person name="Hill J."/>
            <person name="Bera J."/>
            <person name="Fadrosh D."/>
            <person name="Jin S."/>
            <person name="Johri S."/>
            <person name="Kim M."/>
            <person name="Overton L."/>
            <person name="Reardon M."/>
            <person name="Tsitrin T."/>
            <person name="Vuong H."/>
            <person name="Weaver B."/>
            <person name="Ciecko A."/>
            <person name="Tallon L."/>
            <person name="Jackson J."/>
            <person name="Pai G."/>
            <person name="Aken S.V."/>
            <person name="Utterback T."/>
            <person name="Reidmuller S."/>
            <person name="Feldblyum T."/>
            <person name="Hsiao J."/>
            <person name="Zismann V."/>
            <person name="Iobst S."/>
            <person name="de Vazeille A.R."/>
            <person name="Buell C.R."/>
            <person name="Ying K."/>
            <person name="Li Y."/>
            <person name="Lu T."/>
            <person name="Huang Y."/>
            <person name="Zhao Q."/>
            <person name="Feng Q."/>
            <person name="Zhang L."/>
            <person name="Zhu J."/>
            <person name="Weng Q."/>
            <person name="Mu J."/>
            <person name="Lu Y."/>
            <person name="Fan D."/>
            <person name="Liu Y."/>
            <person name="Guan J."/>
            <person name="Zhang Y."/>
            <person name="Yu S."/>
            <person name="Liu X."/>
            <person name="Zhang Y."/>
            <person name="Hong G."/>
            <person name="Han B."/>
            <person name="Choisne N."/>
            <person name="Demange N."/>
            <person name="Orjeda G."/>
            <person name="Samain S."/>
            <person name="Cattolico L."/>
            <person name="Pelletier E."/>
            <person name="Couloux A."/>
            <person name="Segurens B."/>
            <person name="Wincker P."/>
            <person name="D'Hont A."/>
            <person name="Scarpelli C."/>
            <person name="Weissenbach J."/>
            <person name="Salanoubat M."/>
            <person name="Quetier F."/>
            <person name="Yu Y."/>
            <person name="Kim H.R."/>
            <person name="Rambo T."/>
            <person name="Currie J."/>
            <person name="Collura K."/>
            <person name="Luo M."/>
            <person name="Yang T."/>
            <person name="Ammiraju J.S.S."/>
            <person name="Engler F."/>
            <person name="Soderlund C."/>
            <person name="Wing R.A."/>
            <person name="Palmer L.E."/>
            <person name="de la Bastide M."/>
            <person name="Spiegel L."/>
            <person name="Nascimento L."/>
            <person name="Zutavern T."/>
            <person name="O'Shaughnessy A."/>
            <person name="Dike S."/>
            <person name="Dedhia N."/>
            <person name="Preston R."/>
            <person name="Balija V."/>
            <person name="McCombie W.R."/>
            <person name="Chow T."/>
            <person name="Chen H."/>
            <person name="Chung M."/>
            <person name="Chen C."/>
            <person name="Shaw J."/>
            <person name="Wu H."/>
            <person name="Hsiao K."/>
            <person name="Chao Y."/>
            <person name="Chu M."/>
            <person name="Cheng C."/>
            <person name="Hour A."/>
            <person name="Lee P."/>
            <person name="Lin S."/>
            <person name="Lin Y."/>
            <person name="Liou J."/>
            <person name="Liu S."/>
            <person name="Hsing Y."/>
            <person name="Raghuvanshi S."/>
            <person name="Mohanty A."/>
            <person name="Bharti A.K."/>
            <person name="Gaur A."/>
            <person name="Gupta V."/>
            <person name="Kumar D."/>
            <person name="Ravi V."/>
            <person name="Vij S."/>
            <person name="Kapur A."/>
            <person name="Khurana P."/>
            <person name="Khurana P."/>
            <person name="Khurana J.P."/>
            <person name="Tyagi A.K."/>
            <person name="Gaikwad K."/>
            <person name="Singh A."/>
            <person name="Dalal V."/>
            <person name="Srivastava S."/>
            <person name="Dixit A."/>
            <person name="Pal A.K."/>
            <person name="Ghazi I.A."/>
            <person name="Yadav M."/>
            <person name="Pandit A."/>
            <person name="Bhargava A."/>
            <person name="Sureshbabu K."/>
            <person name="Batra K."/>
            <person name="Sharma T.R."/>
            <person name="Mohapatra T."/>
            <person name="Singh N.K."/>
            <person name="Messing J."/>
            <person name="Nelson A.B."/>
            <person name="Fuks G."/>
            <person name="Kavchok S."/>
            <person name="Keizer G."/>
            <person name="Linton E."/>
            <person name="Llaca V."/>
            <person name="Song R."/>
            <person name="Tanyolac B."/>
            <person name="Young S."/>
            <person name="Ho-Il K."/>
            <person name="Hahn J.H."/>
            <person name="Sangsakoo G."/>
            <person name="Vanavichit A."/>
            <person name="de Mattos Luiz.A.T."/>
            <person name="Zimmer P.D."/>
            <person name="Malone G."/>
            <person name="Dellagostin O."/>
            <person name="de Oliveira A.C."/>
            <person name="Bevan M."/>
            <person name="Bancroft I."/>
            <person name="Minx P."/>
            <person name="Cordum H."/>
            <person name="Wilson R."/>
            <person name="Cheng Z."/>
            <person name="Jin W."/>
            <person name="Jiang J."/>
            <person name="Leong S.A."/>
            <person name="Iwama H."/>
            <person name="Gojobori T."/>
            <person name="Itoh T."/>
            <person name="Niimura Y."/>
            <person name="Fujii Y."/>
            <person name="Habara T."/>
            <person name="Sakai H."/>
            <person name="Sato Y."/>
            <person name="Wilson G."/>
            <person name="Kumar K."/>
            <person name="McCouch S."/>
            <person name="Juretic N."/>
            <person name="Hoen D."/>
            <person name="Wright S."/>
            <person name="Bruskiewich R."/>
            <person name="Bureau T."/>
            <person name="Miyao A."/>
            <person name="Hirochika H."/>
            <person name="Nishikawa T."/>
            <person name="Kadowaki K."/>
            <person name="Sugiura M."/>
            <person name="Burr B."/>
            <person name="Sasaki T."/>
        </authorList>
    </citation>
    <scope>NUCLEOTIDE SEQUENCE [LARGE SCALE GENOMIC DNA]</scope>
    <source>
        <strain evidence="2">cv. Nipponbare</strain>
    </source>
</reference>
<dbReference type="AlphaFoldDB" id="Q8W5M4"/>
<dbReference type="Proteomes" id="UP000000763">
    <property type="component" value="Chromosome 10"/>
</dbReference>
<protein>
    <submittedName>
        <fullName evidence="1">Uncharacterized protein</fullName>
    </submittedName>
</protein>
<gene>
    <name evidence="1" type="primary">OSJNBa0023I19.5</name>
</gene>
<dbReference type="EMBL" id="AC079037">
    <property type="protein sequence ID" value="AAL34932.1"/>
    <property type="molecule type" value="Genomic_DNA"/>
</dbReference>